<protein>
    <submittedName>
        <fullName evidence="1">Replication-relaxation family protein</fullName>
    </submittedName>
</protein>
<organism evidence="1 2">
    <name type="scientific">Streptacidiphilus cavernicola</name>
    <dbReference type="NCBI Taxonomy" id="3342716"/>
    <lineage>
        <taxon>Bacteria</taxon>
        <taxon>Bacillati</taxon>
        <taxon>Actinomycetota</taxon>
        <taxon>Actinomycetes</taxon>
        <taxon>Kitasatosporales</taxon>
        <taxon>Streptomycetaceae</taxon>
        <taxon>Streptacidiphilus</taxon>
    </lineage>
</organism>
<evidence type="ECO:0000313" key="1">
    <source>
        <dbReference type="EMBL" id="MFC1419377.1"/>
    </source>
</evidence>
<reference evidence="1 2" key="1">
    <citation type="submission" date="2024-09" db="EMBL/GenBank/DDBJ databases">
        <authorList>
            <person name="Lee S.D."/>
        </authorList>
    </citation>
    <scope>NUCLEOTIDE SEQUENCE [LARGE SCALE GENOMIC DNA]</scope>
    <source>
        <strain evidence="1 2">N8-3</strain>
    </source>
</reference>
<sequence length="225" mass="25533">MELSERDINVLRLVGQFSQLSTPHLRNLVFFDRSHSVADVVLNRLTQLKYLARVGRRASGDQGGAGAWVYQLGRFGRALFEIQARPATHPSTHALMIADTFVALRVAEGAGVLRIRRWDVELPVPPVRADLFVAVDFPVQQRESKYFLEIDLGSESRAVILEKLAGYWQVASQSTEEYFPWVVFVARNQALANQLKGYIRHAPAEQQEMTRVFMLGELIQQLTRL</sequence>
<keyword evidence="2" id="KW-1185">Reference proteome</keyword>
<evidence type="ECO:0000313" key="2">
    <source>
        <dbReference type="Proteomes" id="UP001592531"/>
    </source>
</evidence>
<dbReference type="Pfam" id="PF13814">
    <property type="entry name" value="Replic_Relax"/>
    <property type="match status" value="1"/>
</dbReference>
<proteinExistence type="predicted"/>
<dbReference type="RefSeq" id="WP_380538609.1">
    <property type="nucleotide sequence ID" value="NZ_JBHFAB010000017.1"/>
</dbReference>
<comment type="caution">
    <text evidence="1">The sequence shown here is derived from an EMBL/GenBank/DDBJ whole genome shotgun (WGS) entry which is preliminary data.</text>
</comment>
<accession>A0ABV6W0X6</accession>
<dbReference type="InterPro" id="IPR025855">
    <property type="entry name" value="Replic_Relax"/>
</dbReference>
<name>A0ABV6W0X6_9ACTN</name>
<gene>
    <name evidence="1" type="ORF">ACEZDE_22480</name>
</gene>
<dbReference type="Proteomes" id="UP001592531">
    <property type="component" value="Unassembled WGS sequence"/>
</dbReference>
<dbReference type="EMBL" id="JBHFAB010000017">
    <property type="protein sequence ID" value="MFC1419377.1"/>
    <property type="molecule type" value="Genomic_DNA"/>
</dbReference>